<evidence type="ECO:0000313" key="1">
    <source>
        <dbReference type="EMBL" id="POM75863.1"/>
    </source>
</evidence>
<gene>
    <name evidence="1" type="ORF">PHPALM_6972</name>
</gene>
<dbReference type="Proteomes" id="UP000237271">
    <property type="component" value="Unassembled WGS sequence"/>
</dbReference>
<proteinExistence type="predicted"/>
<protein>
    <submittedName>
        <fullName evidence="1">Copiatype Polyprotein</fullName>
    </submittedName>
</protein>
<dbReference type="AlphaFoldDB" id="A0A2P4YDH6"/>
<comment type="caution">
    <text evidence="1">The sequence shown here is derived from an EMBL/GenBank/DDBJ whole genome shotgun (WGS) entry which is preliminary data.</text>
</comment>
<dbReference type="OrthoDB" id="123528at2759"/>
<reference evidence="1 2" key="1">
    <citation type="journal article" date="2017" name="Genome Biol. Evol.">
        <title>Phytophthora megakarya and P. palmivora, closely related causal agents of cacao black pod rot, underwent increases in genome sizes and gene numbers by different mechanisms.</title>
        <authorList>
            <person name="Ali S.S."/>
            <person name="Shao J."/>
            <person name="Lary D.J."/>
            <person name="Kronmiller B."/>
            <person name="Shen D."/>
            <person name="Strem M.D."/>
            <person name="Amoako-Attah I."/>
            <person name="Akrofi A.Y."/>
            <person name="Begoude B.A."/>
            <person name="Ten Hoopen G.M."/>
            <person name="Coulibaly K."/>
            <person name="Kebe B.I."/>
            <person name="Melnick R.L."/>
            <person name="Guiltinan M.J."/>
            <person name="Tyler B.M."/>
            <person name="Meinhardt L.W."/>
            <person name="Bailey B.A."/>
        </authorList>
    </citation>
    <scope>NUCLEOTIDE SEQUENCE [LARGE SCALE GENOMIC DNA]</scope>
    <source>
        <strain evidence="2">sbr112.9</strain>
    </source>
</reference>
<dbReference type="EMBL" id="NCKW01003624">
    <property type="protein sequence ID" value="POM75863.1"/>
    <property type="molecule type" value="Genomic_DNA"/>
</dbReference>
<name>A0A2P4YDH6_9STRA</name>
<accession>A0A2P4YDH6</accession>
<evidence type="ECO:0000313" key="2">
    <source>
        <dbReference type="Proteomes" id="UP000237271"/>
    </source>
</evidence>
<sequence length="75" mass="8807">MDYINQELNGFENKLTEPCLHVYSKDSVFALILLYVDDVVFATNSERFKTSPFDAINKKYGFRTEAYFTIFSVYK</sequence>
<organism evidence="1 2">
    <name type="scientific">Phytophthora palmivora</name>
    <dbReference type="NCBI Taxonomy" id="4796"/>
    <lineage>
        <taxon>Eukaryota</taxon>
        <taxon>Sar</taxon>
        <taxon>Stramenopiles</taxon>
        <taxon>Oomycota</taxon>
        <taxon>Peronosporomycetes</taxon>
        <taxon>Peronosporales</taxon>
        <taxon>Peronosporaceae</taxon>
        <taxon>Phytophthora</taxon>
    </lineage>
</organism>
<keyword evidence="2" id="KW-1185">Reference proteome</keyword>